<comment type="caution">
    <text evidence="1">The sequence shown here is derived from an EMBL/GenBank/DDBJ whole genome shotgun (WGS) entry which is preliminary data.</text>
</comment>
<sequence length="59" mass="6227">MVCQALYGLKRLAAAIAEEVVGMLAVAEERRAAVAVVAMGLVERRLSALCVIASRLAEL</sequence>
<evidence type="ECO:0000313" key="2">
    <source>
        <dbReference type="Proteomes" id="UP000032668"/>
    </source>
</evidence>
<evidence type="ECO:0000313" key="1">
    <source>
        <dbReference type="EMBL" id="GAN80957.1"/>
    </source>
</evidence>
<dbReference type="Proteomes" id="UP000032668">
    <property type="component" value="Unassembled WGS sequence"/>
</dbReference>
<organism evidence="1 2">
    <name type="scientific">Acidocella aminolytica 101 = DSM 11237</name>
    <dbReference type="NCBI Taxonomy" id="1120923"/>
    <lineage>
        <taxon>Bacteria</taxon>
        <taxon>Pseudomonadati</taxon>
        <taxon>Pseudomonadota</taxon>
        <taxon>Alphaproteobacteria</taxon>
        <taxon>Acetobacterales</taxon>
        <taxon>Acidocellaceae</taxon>
        <taxon>Acidocella</taxon>
    </lineage>
</organism>
<dbReference type="AlphaFoldDB" id="A0A0D6PH10"/>
<gene>
    <name evidence="1" type="ORF">Aam_066_021</name>
</gene>
<keyword evidence="2" id="KW-1185">Reference proteome</keyword>
<evidence type="ECO:0008006" key="3">
    <source>
        <dbReference type="Google" id="ProtNLM"/>
    </source>
</evidence>
<dbReference type="RefSeq" id="WP_048879346.1">
    <property type="nucleotide sequence ID" value="NZ_BANC01000064.1"/>
</dbReference>
<protein>
    <recommendedName>
        <fullName evidence="3">Transposase</fullName>
    </recommendedName>
</protein>
<reference evidence="1 2" key="1">
    <citation type="submission" date="2012-11" db="EMBL/GenBank/DDBJ databases">
        <title>Whole genome sequence of Acidocella aminolytica 101 = DSM 11237.</title>
        <authorList>
            <person name="Azuma Y."/>
            <person name="Higashiura N."/>
            <person name="Hirakawa H."/>
            <person name="Matsushita K."/>
        </authorList>
    </citation>
    <scope>NUCLEOTIDE SEQUENCE [LARGE SCALE GENOMIC DNA]</scope>
    <source>
        <strain evidence="2">101 / DSM 11237</strain>
    </source>
</reference>
<proteinExistence type="predicted"/>
<accession>A0A0D6PH10</accession>
<name>A0A0D6PH10_9PROT</name>
<dbReference type="EMBL" id="BANC01000064">
    <property type="protein sequence ID" value="GAN80957.1"/>
    <property type="molecule type" value="Genomic_DNA"/>
</dbReference>